<protein>
    <submittedName>
        <fullName evidence="1">Str. FM013</fullName>
    </submittedName>
</protein>
<name>A0A0G4PYC1_PENC3</name>
<reference evidence="1 2" key="1">
    <citation type="journal article" date="2014" name="Nat. Commun.">
        <title>Multiple recent horizontal transfers of a large genomic region in cheese making fungi.</title>
        <authorList>
            <person name="Cheeseman K."/>
            <person name="Ropars J."/>
            <person name="Renault P."/>
            <person name="Dupont J."/>
            <person name="Gouzy J."/>
            <person name="Branca A."/>
            <person name="Abraham A.L."/>
            <person name="Ceppi M."/>
            <person name="Conseiller E."/>
            <person name="Debuchy R."/>
            <person name="Malagnac F."/>
            <person name="Goarin A."/>
            <person name="Silar P."/>
            <person name="Lacoste S."/>
            <person name="Sallet E."/>
            <person name="Bensimon A."/>
            <person name="Giraud T."/>
            <person name="Brygoo Y."/>
        </authorList>
    </citation>
    <scope>NUCLEOTIDE SEQUENCE [LARGE SCALE GENOMIC DNA]</scope>
    <source>
        <strain evidence="2">FM 013</strain>
    </source>
</reference>
<sequence length="68" mass="7754">MAITSYFIDSDWVYRKVLLRFKPLYSIHTGSYLSSVLIETLVEHNIEDKVFGLTTDNVSNNKTLATAL</sequence>
<evidence type="ECO:0000313" key="1">
    <source>
        <dbReference type="EMBL" id="CRL31203.1"/>
    </source>
</evidence>
<dbReference type="AlphaFoldDB" id="A0A0G4PYC1"/>
<dbReference type="PANTHER" id="PTHR47501:SF5">
    <property type="entry name" value="HAT C-TERMINAL DIMERISATION DOMAIN-CONTAINING PROTEIN"/>
    <property type="match status" value="1"/>
</dbReference>
<dbReference type="Proteomes" id="UP000053732">
    <property type="component" value="Unassembled WGS sequence"/>
</dbReference>
<accession>A0A0G4PYC1</accession>
<dbReference type="EMBL" id="HG793217">
    <property type="protein sequence ID" value="CRL31203.1"/>
    <property type="molecule type" value="Genomic_DNA"/>
</dbReference>
<dbReference type="InterPro" id="IPR012337">
    <property type="entry name" value="RNaseH-like_sf"/>
</dbReference>
<dbReference type="PANTHER" id="PTHR47501">
    <property type="entry name" value="TRANSPOSASE-RELATED"/>
    <property type="match status" value="1"/>
</dbReference>
<keyword evidence="2" id="KW-1185">Reference proteome</keyword>
<organism evidence="1 2">
    <name type="scientific">Penicillium camemberti (strain FM 013)</name>
    <dbReference type="NCBI Taxonomy" id="1429867"/>
    <lineage>
        <taxon>Eukaryota</taxon>
        <taxon>Fungi</taxon>
        <taxon>Dikarya</taxon>
        <taxon>Ascomycota</taxon>
        <taxon>Pezizomycotina</taxon>
        <taxon>Eurotiomycetes</taxon>
        <taxon>Eurotiomycetidae</taxon>
        <taxon>Eurotiales</taxon>
        <taxon>Aspergillaceae</taxon>
        <taxon>Penicillium</taxon>
    </lineage>
</organism>
<proteinExistence type="predicted"/>
<evidence type="ECO:0000313" key="2">
    <source>
        <dbReference type="Proteomes" id="UP000053732"/>
    </source>
</evidence>
<gene>
    <name evidence="1" type="ORF">PCAMFM013_S086g000004</name>
</gene>
<dbReference type="SUPFAM" id="SSF53098">
    <property type="entry name" value="Ribonuclease H-like"/>
    <property type="match status" value="1"/>
</dbReference>